<feature type="compositionally biased region" description="Low complexity" evidence="6">
    <location>
        <begin position="610"/>
        <end position="626"/>
    </location>
</feature>
<evidence type="ECO:0000313" key="8">
    <source>
        <dbReference type="EMBL" id="KAJ8303068.1"/>
    </source>
</evidence>
<keyword evidence="3 5" id="KW-0863">Zinc-finger</keyword>
<protein>
    <recommendedName>
        <fullName evidence="7">C2H2-type domain-containing protein</fullName>
    </recommendedName>
</protein>
<dbReference type="EMBL" id="JARBDR010000917">
    <property type="protein sequence ID" value="KAJ8303068.1"/>
    <property type="molecule type" value="Genomic_DNA"/>
</dbReference>
<evidence type="ECO:0000256" key="6">
    <source>
        <dbReference type="SAM" id="MobiDB-lite"/>
    </source>
</evidence>
<evidence type="ECO:0000256" key="5">
    <source>
        <dbReference type="PROSITE-ProRule" id="PRU00042"/>
    </source>
</evidence>
<keyword evidence="1" id="KW-0479">Metal-binding</keyword>
<dbReference type="InterPro" id="IPR013087">
    <property type="entry name" value="Znf_C2H2_type"/>
</dbReference>
<feature type="domain" description="C2H2-type" evidence="7">
    <location>
        <begin position="820"/>
        <end position="847"/>
    </location>
</feature>
<dbReference type="Pfam" id="PF13912">
    <property type="entry name" value="zf-C2H2_6"/>
    <property type="match status" value="4"/>
</dbReference>
<feature type="region of interest" description="Disordered" evidence="6">
    <location>
        <begin position="1091"/>
        <end position="1134"/>
    </location>
</feature>
<feature type="region of interest" description="Disordered" evidence="6">
    <location>
        <begin position="596"/>
        <end position="626"/>
    </location>
</feature>
<comment type="caution">
    <text evidence="8">The sequence shown here is derived from an EMBL/GenBank/DDBJ whole genome shotgun (WGS) entry which is preliminary data.</text>
</comment>
<feature type="domain" description="C2H2-type" evidence="7">
    <location>
        <begin position="690"/>
        <end position="712"/>
    </location>
</feature>
<evidence type="ECO:0000256" key="1">
    <source>
        <dbReference type="ARBA" id="ARBA00022723"/>
    </source>
</evidence>
<dbReference type="PANTHER" id="PTHR24379:SF121">
    <property type="entry name" value="C2H2-TYPE DOMAIN-CONTAINING PROTEIN"/>
    <property type="match status" value="1"/>
</dbReference>
<reference evidence="8 9" key="1">
    <citation type="submission" date="2022-12" db="EMBL/GenBank/DDBJ databases">
        <title>Chromosome-level genome of Tegillarca granosa.</title>
        <authorList>
            <person name="Kim J."/>
        </authorList>
    </citation>
    <scope>NUCLEOTIDE SEQUENCE [LARGE SCALE GENOMIC DNA]</scope>
    <source>
        <strain evidence="8">Teg-2019</strain>
        <tissue evidence="8">Adductor muscle</tissue>
    </source>
</reference>
<dbReference type="InterPro" id="IPR036236">
    <property type="entry name" value="Znf_C2H2_sf"/>
</dbReference>
<feature type="compositionally biased region" description="Polar residues" evidence="6">
    <location>
        <begin position="1097"/>
        <end position="1112"/>
    </location>
</feature>
<evidence type="ECO:0000256" key="2">
    <source>
        <dbReference type="ARBA" id="ARBA00022737"/>
    </source>
</evidence>
<gene>
    <name evidence="8" type="ORF">KUTeg_019464</name>
</gene>
<proteinExistence type="predicted"/>
<dbReference type="SUPFAM" id="SSF57667">
    <property type="entry name" value="beta-beta-alpha zinc fingers"/>
    <property type="match status" value="9"/>
</dbReference>
<dbReference type="Pfam" id="PF00096">
    <property type="entry name" value="zf-C2H2"/>
    <property type="match status" value="1"/>
</dbReference>
<feature type="domain" description="C2H2-type" evidence="7">
    <location>
        <begin position="963"/>
        <end position="990"/>
    </location>
</feature>
<dbReference type="PROSITE" id="PS50157">
    <property type="entry name" value="ZINC_FINGER_C2H2_2"/>
    <property type="match status" value="18"/>
</dbReference>
<feature type="domain" description="C2H2-type" evidence="7">
    <location>
        <begin position="415"/>
        <end position="443"/>
    </location>
</feature>
<feature type="domain" description="C2H2-type" evidence="7">
    <location>
        <begin position="329"/>
        <end position="357"/>
    </location>
</feature>
<keyword evidence="2" id="KW-0677">Repeat</keyword>
<feature type="domain" description="C2H2-type" evidence="7">
    <location>
        <begin position="158"/>
        <end position="186"/>
    </location>
</feature>
<dbReference type="Proteomes" id="UP001217089">
    <property type="component" value="Unassembled WGS sequence"/>
</dbReference>
<organism evidence="8 9">
    <name type="scientific">Tegillarca granosa</name>
    <name type="common">Malaysian cockle</name>
    <name type="synonym">Anadara granosa</name>
    <dbReference type="NCBI Taxonomy" id="220873"/>
    <lineage>
        <taxon>Eukaryota</taxon>
        <taxon>Metazoa</taxon>
        <taxon>Spiralia</taxon>
        <taxon>Lophotrochozoa</taxon>
        <taxon>Mollusca</taxon>
        <taxon>Bivalvia</taxon>
        <taxon>Autobranchia</taxon>
        <taxon>Pteriomorphia</taxon>
        <taxon>Arcoida</taxon>
        <taxon>Arcoidea</taxon>
        <taxon>Arcidae</taxon>
        <taxon>Tegillarca</taxon>
    </lineage>
</organism>
<feature type="domain" description="C2H2-type" evidence="7">
    <location>
        <begin position="389"/>
        <end position="411"/>
    </location>
</feature>
<feature type="domain" description="C2H2-type" evidence="7">
    <location>
        <begin position="662"/>
        <end position="689"/>
    </location>
</feature>
<feature type="domain" description="C2H2-type" evidence="7">
    <location>
        <begin position="194"/>
        <end position="224"/>
    </location>
</feature>
<dbReference type="PROSITE" id="PS00028">
    <property type="entry name" value="ZINC_FINGER_C2H2_1"/>
    <property type="match status" value="20"/>
</dbReference>
<keyword evidence="4" id="KW-0862">Zinc</keyword>
<feature type="domain" description="C2H2-type" evidence="7">
    <location>
        <begin position="992"/>
        <end position="1020"/>
    </location>
</feature>
<feature type="domain" description="C2H2-type" evidence="7">
    <location>
        <begin position="125"/>
        <end position="153"/>
    </location>
</feature>
<feature type="domain" description="C2H2-type" evidence="7">
    <location>
        <begin position="1027"/>
        <end position="1054"/>
    </location>
</feature>
<feature type="domain" description="C2H2-type" evidence="7">
    <location>
        <begin position="935"/>
        <end position="962"/>
    </location>
</feature>
<name>A0ABQ9ECM1_TEGGR</name>
<evidence type="ECO:0000259" key="7">
    <source>
        <dbReference type="PROSITE" id="PS50157"/>
    </source>
</evidence>
<accession>A0ABQ9ECM1</accession>
<feature type="domain" description="C2H2-type" evidence="7">
    <location>
        <begin position="749"/>
        <end position="776"/>
    </location>
</feature>
<dbReference type="PANTHER" id="PTHR24379">
    <property type="entry name" value="KRAB AND ZINC FINGER DOMAIN-CONTAINING"/>
    <property type="match status" value="1"/>
</dbReference>
<feature type="domain" description="C2H2-type" evidence="7">
    <location>
        <begin position="847"/>
        <end position="874"/>
    </location>
</feature>
<evidence type="ECO:0000313" key="9">
    <source>
        <dbReference type="Proteomes" id="UP001217089"/>
    </source>
</evidence>
<keyword evidence="9" id="KW-1185">Reference proteome</keyword>
<evidence type="ECO:0000256" key="3">
    <source>
        <dbReference type="ARBA" id="ARBA00022771"/>
    </source>
</evidence>
<feature type="compositionally biased region" description="Basic and acidic residues" evidence="6">
    <location>
        <begin position="1125"/>
        <end position="1134"/>
    </location>
</feature>
<feature type="domain" description="C2H2-type" evidence="7">
    <location>
        <begin position="289"/>
        <end position="313"/>
    </location>
</feature>
<feature type="domain" description="C2H2-type" evidence="7">
    <location>
        <begin position="359"/>
        <end position="389"/>
    </location>
</feature>
<sequence length="1134" mass="128663">MSTSMVQGNKCPFCDVCFMNIDQLCIHIKTHGSVVMTSGDIDGQINISNGSTVTLSSADQIRLAVNDSSRADISDKTRLGVLEEGRLTMNEVLVCPYCFCSDFDSLEILEIHMQSVHSVKPTEVYTCNYCNAPYQNLYSLHEHMRAVHQEQPCMDIKYPCGICTQHFPSIDALVQHKRSAHYNNPQEVHGVEPLFCIYCQMTFKNPRELREHMMMNQSHIPSQPSDQKHYKEQIICDHCNSIFYDMKNFEAHMKYHPNSACKICKENFASEDRLEKHASNHYLSMTTEYGCTTCMKLFSKPDELQKHLMDIHAHHLYSHSLGYLLLHIYRCSLCKEIFDSKVNIQVHFAIKHSNECKLYKCTKCESVFRSEMEWQVHVRVNHLHVAKPYRCLFCKESFTAEIDLQCHLTTHNKPFRCSMCEESFHVEYLLDKHLQSKHSNNSDHVVLPQLSPLKIKVERDTTSSSTHFTTSPKSVTGNDGIGNWKNSDFISESSIKSLLASPSVKSEELGIWKNYESSVKTGHSSTSPKSSESYIKPADVNMKTMHCSPSPKTGNLSIWKSSELFHTCNICDAKFEQQSLLLTHKAVDHGLSAKISSASSSPTLNESPRQEQQIAQQQQTTQQQHTTEQAAQLQQSRVVNTSELINGTMSLPVVVVSEKVSLACMFCSQTFKNRADLDKHVKIHSNGGSQKCNICDQIFPTSSILAEHKLTHCKIQYGNLCVLCKIPLKNEEHFYVHTQEHGYQNSGFMQCLICRQTLSSMVELQMHGKHHFQIKPSFFTCCVCLKTFDTKENLVSKLNSSGRTYYVCKPCYHGDSGSTHLCQQCGAQFSNAKHLEAHTCTHSKNTYQCIKCQESFNSEYEIQLHVATHVLNEGNTHECKLCSETFESPAKLQCHLIEHTYKDSEFRCSVCCKLFQSSLEIQTHAIEHGLNSRRYACNQCPQKFFFSAELENHMFSHADHSKICCNQCDRTFTSVINLNNHMKIHEKKEQNFKCSLCPKVLDSMNALQQHFFSGHSNSELATTKKVYPCTECDKEFPCLSNLQGHMRIHKPGKENRKAHLRSHGGLKPFLCPKLSLDTPAAEMQSVIEVDVNGDPANGSSEDTCSQEVNMEESTPLAESSPLVESSREEVAAAD</sequence>
<evidence type="ECO:0000256" key="4">
    <source>
        <dbReference type="ARBA" id="ARBA00022833"/>
    </source>
</evidence>
<dbReference type="Gene3D" id="3.30.160.60">
    <property type="entry name" value="Classic Zinc Finger"/>
    <property type="match status" value="10"/>
</dbReference>
<feature type="domain" description="C2H2-type" evidence="7">
    <location>
        <begin position="877"/>
        <end position="904"/>
    </location>
</feature>
<dbReference type="SMART" id="SM00355">
    <property type="entry name" value="ZnF_C2H2"/>
    <property type="match status" value="25"/>
</dbReference>